<keyword evidence="3" id="KW-0378">Hydrolase</keyword>
<dbReference type="EMBL" id="OV651819">
    <property type="protein sequence ID" value="CAH1113089.1"/>
    <property type="molecule type" value="Genomic_DNA"/>
</dbReference>
<evidence type="ECO:0000256" key="5">
    <source>
        <dbReference type="ARBA" id="ARBA00023098"/>
    </source>
</evidence>
<dbReference type="SUPFAM" id="SSF53474">
    <property type="entry name" value="alpha/beta-Hydrolases"/>
    <property type="match status" value="1"/>
</dbReference>
<organism evidence="10 11">
    <name type="scientific">Psylliodes chrysocephalus</name>
    <dbReference type="NCBI Taxonomy" id="3402493"/>
    <lineage>
        <taxon>Eukaryota</taxon>
        <taxon>Metazoa</taxon>
        <taxon>Ecdysozoa</taxon>
        <taxon>Arthropoda</taxon>
        <taxon>Hexapoda</taxon>
        <taxon>Insecta</taxon>
        <taxon>Pterygota</taxon>
        <taxon>Neoptera</taxon>
        <taxon>Endopterygota</taxon>
        <taxon>Coleoptera</taxon>
        <taxon>Polyphaga</taxon>
        <taxon>Cucujiformia</taxon>
        <taxon>Chrysomeloidea</taxon>
        <taxon>Chrysomelidae</taxon>
        <taxon>Galerucinae</taxon>
        <taxon>Alticini</taxon>
        <taxon>Psylliodes</taxon>
    </lineage>
</organism>
<dbReference type="GO" id="GO:0016042">
    <property type="term" value="P:lipid catabolic process"/>
    <property type="evidence" value="ECO:0007669"/>
    <property type="project" value="UniProtKB-KW"/>
</dbReference>
<dbReference type="InterPro" id="IPR006693">
    <property type="entry name" value="AB_hydrolase_lipase"/>
</dbReference>
<feature type="signal peptide" evidence="8">
    <location>
        <begin position="1"/>
        <end position="18"/>
    </location>
</feature>
<feature type="active site" description="Charge relay system" evidence="7">
    <location>
        <position position="371"/>
    </location>
</feature>
<evidence type="ECO:0000256" key="8">
    <source>
        <dbReference type="SAM" id="SignalP"/>
    </source>
</evidence>
<dbReference type="OrthoDB" id="9974421at2759"/>
<sequence length="406" mass="46889">MKFQWILIFFMKILPTITLQFKKYPYADMTFEQKIAFDGYPLESYKTTTADNYILTIYRIPWGRKNVQKTTRSPVLLLHGLGATPDMFVLQGANKSLAYNLADGGFDVWLLNARGVIKSRGHKYYNINKGKKYWNFGFHEVAVYDVTANIDFILTKTKQKPFVIGHSQGNTCYFIMMAEKPEYNEKVKLGVAYGPGIKFDIDNPFIPPLLYITGLLKAIYDLFGFYELIPNPSLLTTARDLCKEQTYFLELCFQVINIIGTHESKLINMDLTPAIIGAAARARISVYQILHYVQIIKTGRFGQYNYGPTINMKIYGNITPPLYNLKQITSPVILFYAQKDELGTIKLADDTIKELPNVYLYEKVQFENFNHIDFLFGRNATKLVYQKTIKMFHDYDYKLKSKIDAE</sequence>
<dbReference type="Pfam" id="PF04083">
    <property type="entry name" value="Abhydro_lipase"/>
    <property type="match status" value="1"/>
</dbReference>
<evidence type="ECO:0000256" key="3">
    <source>
        <dbReference type="ARBA" id="ARBA00022801"/>
    </source>
</evidence>
<dbReference type="Gene3D" id="3.40.50.1820">
    <property type="entry name" value="alpha/beta hydrolase"/>
    <property type="match status" value="1"/>
</dbReference>
<evidence type="ECO:0000256" key="1">
    <source>
        <dbReference type="ARBA" id="ARBA00010701"/>
    </source>
</evidence>
<reference evidence="10" key="1">
    <citation type="submission" date="2022-01" db="EMBL/GenBank/DDBJ databases">
        <authorList>
            <person name="King R."/>
        </authorList>
    </citation>
    <scope>NUCLEOTIDE SEQUENCE</scope>
</reference>
<protein>
    <recommendedName>
        <fullName evidence="9">Partial AB-hydrolase lipase domain-containing protein</fullName>
    </recommendedName>
</protein>
<evidence type="ECO:0000256" key="7">
    <source>
        <dbReference type="PIRSR" id="PIRSR000862-1"/>
    </source>
</evidence>
<keyword evidence="4" id="KW-0442">Lipid degradation</keyword>
<feature type="domain" description="Partial AB-hydrolase lipase" evidence="9">
    <location>
        <begin position="33"/>
        <end position="91"/>
    </location>
</feature>
<evidence type="ECO:0000256" key="2">
    <source>
        <dbReference type="ARBA" id="ARBA00022729"/>
    </source>
</evidence>
<evidence type="ECO:0000259" key="9">
    <source>
        <dbReference type="Pfam" id="PF04083"/>
    </source>
</evidence>
<dbReference type="FunFam" id="3.40.50.1820:FF:000057">
    <property type="entry name" value="Lipase"/>
    <property type="match status" value="1"/>
</dbReference>
<dbReference type="Proteomes" id="UP001153636">
    <property type="component" value="Chromosome 7"/>
</dbReference>
<name>A0A9P0GGS5_9CUCU</name>
<feature type="chain" id="PRO_5040430733" description="Partial AB-hydrolase lipase domain-containing protein" evidence="8">
    <location>
        <begin position="19"/>
        <end position="406"/>
    </location>
</feature>
<comment type="similarity">
    <text evidence="1">Belongs to the AB hydrolase superfamily. Lipase family.</text>
</comment>
<proteinExistence type="inferred from homology"/>
<dbReference type="PIRSF" id="PIRSF000862">
    <property type="entry name" value="Steryl_ester_lip"/>
    <property type="match status" value="1"/>
</dbReference>
<dbReference type="InterPro" id="IPR029058">
    <property type="entry name" value="AB_hydrolase_fold"/>
</dbReference>
<dbReference type="PANTHER" id="PTHR11005">
    <property type="entry name" value="LYSOSOMAL ACID LIPASE-RELATED"/>
    <property type="match status" value="1"/>
</dbReference>
<gene>
    <name evidence="10" type="ORF">PSYICH_LOCUS13505</name>
</gene>
<accession>A0A9P0GGS5</accession>
<dbReference type="AlphaFoldDB" id="A0A9P0GGS5"/>
<evidence type="ECO:0000256" key="6">
    <source>
        <dbReference type="ARBA" id="ARBA00023180"/>
    </source>
</evidence>
<evidence type="ECO:0000313" key="10">
    <source>
        <dbReference type="EMBL" id="CAH1113089.1"/>
    </source>
</evidence>
<evidence type="ECO:0000313" key="11">
    <source>
        <dbReference type="Proteomes" id="UP001153636"/>
    </source>
</evidence>
<feature type="active site" description="Nucleophile" evidence="7">
    <location>
        <position position="167"/>
    </location>
</feature>
<keyword evidence="6" id="KW-0325">Glycoprotein</keyword>
<feature type="active site" description="Charge relay system" evidence="7">
    <location>
        <position position="340"/>
    </location>
</feature>
<dbReference type="InterPro" id="IPR025483">
    <property type="entry name" value="Lipase_euk"/>
</dbReference>
<keyword evidence="5" id="KW-0443">Lipid metabolism</keyword>
<keyword evidence="11" id="KW-1185">Reference proteome</keyword>
<evidence type="ECO:0000256" key="4">
    <source>
        <dbReference type="ARBA" id="ARBA00022963"/>
    </source>
</evidence>
<feature type="non-terminal residue" evidence="10">
    <location>
        <position position="406"/>
    </location>
</feature>
<dbReference type="GO" id="GO:0016788">
    <property type="term" value="F:hydrolase activity, acting on ester bonds"/>
    <property type="evidence" value="ECO:0007669"/>
    <property type="project" value="InterPro"/>
</dbReference>
<keyword evidence="2 8" id="KW-0732">Signal</keyword>